<gene>
    <name evidence="1" type="ordered locus">amb0575</name>
</gene>
<dbReference type="RefSeq" id="WP_011383018.1">
    <property type="nucleotide sequence ID" value="NC_007626.1"/>
</dbReference>
<organism evidence="1 2">
    <name type="scientific">Paramagnetospirillum magneticum (strain ATCC 700264 / AMB-1)</name>
    <name type="common">Magnetospirillum magneticum</name>
    <dbReference type="NCBI Taxonomy" id="342108"/>
    <lineage>
        <taxon>Bacteria</taxon>
        <taxon>Pseudomonadati</taxon>
        <taxon>Pseudomonadota</taxon>
        <taxon>Alphaproteobacteria</taxon>
        <taxon>Rhodospirillales</taxon>
        <taxon>Magnetospirillaceae</taxon>
        <taxon>Paramagnetospirillum</taxon>
    </lineage>
</organism>
<dbReference type="Gene3D" id="3.40.50.150">
    <property type="entry name" value="Vaccinia Virus protein VP39"/>
    <property type="match status" value="1"/>
</dbReference>
<reference evidence="1 2" key="1">
    <citation type="journal article" date="2005" name="DNA Res.">
        <title>Complete genome sequence of the facultative anaerobic magnetotactic bacterium Magnetospirillum sp. strain AMB-1.</title>
        <authorList>
            <person name="Matsunaga T."/>
            <person name="Okamura Y."/>
            <person name="Fukuda Y."/>
            <person name="Wahyudi A.T."/>
            <person name="Murase Y."/>
            <person name="Takeyama H."/>
        </authorList>
    </citation>
    <scope>NUCLEOTIDE SEQUENCE [LARGE SCALE GENOMIC DNA]</scope>
    <source>
        <strain evidence="2">ATCC 700264 / AMB-1</strain>
    </source>
</reference>
<evidence type="ECO:0000313" key="1">
    <source>
        <dbReference type="EMBL" id="BAE49379.1"/>
    </source>
</evidence>
<protein>
    <recommendedName>
        <fullName evidence="3">Spermidine synthase</fullName>
    </recommendedName>
</protein>
<dbReference type="InterPro" id="IPR029063">
    <property type="entry name" value="SAM-dependent_MTases_sf"/>
</dbReference>
<dbReference type="STRING" id="342108.amb0575"/>
<proteinExistence type="predicted"/>
<accession>Q2W9U6</accession>
<sequence>MSGCESLDGYEPEALAAAGVVIGGTDVPYPPMAVPRYKAVSGPNWALREMFLIAAPGYFSGPRQLNWMNAGLVRDGECWMSLTPGEIESQMPHLAAARGKVVVCGMGMGAMAYAVSARKAVERVVVVDRDPEVIAMFHQFAAFDTWPQRDKIDIVQADAREVRVDGVDFLYADIWPYYRMDCMVPDMQAIQGNIKAPRCGYWGQELDMVDRALSRGVAREDFSAAHVEAFIAETGLPLIGLEEPAYPELCRRASVNPAIGRNRRPMAEA</sequence>
<evidence type="ECO:0000313" key="2">
    <source>
        <dbReference type="Proteomes" id="UP000007058"/>
    </source>
</evidence>
<dbReference type="Proteomes" id="UP000007058">
    <property type="component" value="Chromosome"/>
</dbReference>
<dbReference type="AlphaFoldDB" id="Q2W9U6"/>
<dbReference type="HOGENOM" id="CLU_1096890_0_0_5"/>
<evidence type="ECO:0008006" key="3">
    <source>
        <dbReference type="Google" id="ProtNLM"/>
    </source>
</evidence>
<name>Q2W9U6_PARM1</name>
<dbReference type="KEGG" id="mag:amb0575"/>
<keyword evidence="2" id="KW-1185">Reference proteome</keyword>
<dbReference type="EMBL" id="AP007255">
    <property type="protein sequence ID" value="BAE49379.1"/>
    <property type="molecule type" value="Genomic_DNA"/>
</dbReference>
<dbReference type="SUPFAM" id="SSF53335">
    <property type="entry name" value="S-adenosyl-L-methionine-dependent methyltransferases"/>
    <property type="match status" value="1"/>
</dbReference>
<dbReference type="OrthoDB" id="7338969at2"/>